<dbReference type="InterPro" id="IPR036041">
    <property type="entry name" value="Ribosome-inact_prot_sf"/>
</dbReference>
<dbReference type="EMBL" id="CM009750">
    <property type="protein sequence ID" value="PUZ72262.1"/>
    <property type="molecule type" value="Genomic_DNA"/>
</dbReference>
<dbReference type="GO" id="GO:0017148">
    <property type="term" value="P:negative regulation of translation"/>
    <property type="evidence" value="ECO:0007669"/>
    <property type="project" value="InterPro"/>
</dbReference>
<evidence type="ECO:0000313" key="2">
    <source>
        <dbReference type="Proteomes" id="UP000244336"/>
    </source>
</evidence>
<dbReference type="AlphaFoldDB" id="A0A2T7EWQ6"/>
<dbReference type="OrthoDB" id="696003at2759"/>
<gene>
    <name evidence="1" type="ORF">GQ55_2G379900</name>
</gene>
<dbReference type="Gramene" id="PUZ72262">
    <property type="protein sequence ID" value="PUZ72262"/>
    <property type="gene ID" value="GQ55_2G379900"/>
</dbReference>
<reference evidence="1 2" key="1">
    <citation type="submission" date="2018-04" db="EMBL/GenBank/DDBJ databases">
        <title>WGS assembly of Panicum hallii var. hallii HAL2.</title>
        <authorList>
            <person name="Lovell J."/>
            <person name="Jenkins J."/>
            <person name="Lowry D."/>
            <person name="Mamidi S."/>
            <person name="Sreedasyam A."/>
            <person name="Weng X."/>
            <person name="Barry K."/>
            <person name="Bonette J."/>
            <person name="Campitelli B."/>
            <person name="Daum C."/>
            <person name="Gordon S."/>
            <person name="Gould B."/>
            <person name="Lipzen A."/>
            <person name="MacQueen A."/>
            <person name="Palacio-Mejia J."/>
            <person name="Plott C."/>
            <person name="Shakirov E."/>
            <person name="Shu S."/>
            <person name="Yoshinaga Y."/>
            <person name="Zane M."/>
            <person name="Rokhsar D."/>
            <person name="Grimwood J."/>
            <person name="Schmutz J."/>
            <person name="Juenger T."/>
        </authorList>
    </citation>
    <scope>NUCLEOTIDE SEQUENCE [LARGE SCALE GENOMIC DNA]</scope>
    <source>
        <strain evidence="2">cv. HAL2</strain>
    </source>
</reference>
<sequence length="143" mass="16221">MGWDGDRCGLFEIEKNFLPDPTCKYLDTGANYHNLYKNGQVGQVRIGPDVLIESFKVLDKCRGVVDPGLVQSVAVFAVGSSEPIRLEDVFEEYLYSFDTRRVYLLTLDGILPLSSSVRRYGHSSGLYFEMSASHSQWRTMKRV</sequence>
<evidence type="ECO:0000313" key="1">
    <source>
        <dbReference type="EMBL" id="PUZ72262.1"/>
    </source>
</evidence>
<dbReference type="SUPFAM" id="SSF56371">
    <property type="entry name" value="Ribosome inactivating proteins (RIP)"/>
    <property type="match status" value="1"/>
</dbReference>
<name>A0A2T7EWQ6_9POAL</name>
<dbReference type="GO" id="GO:0030598">
    <property type="term" value="F:rRNA N-glycosylase activity"/>
    <property type="evidence" value="ECO:0007669"/>
    <property type="project" value="InterPro"/>
</dbReference>
<proteinExistence type="predicted"/>
<organism evidence="1 2">
    <name type="scientific">Panicum hallii var. hallii</name>
    <dbReference type="NCBI Taxonomy" id="1504633"/>
    <lineage>
        <taxon>Eukaryota</taxon>
        <taxon>Viridiplantae</taxon>
        <taxon>Streptophyta</taxon>
        <taxon>Embryophyta</taxon>
        <taxon>Tracheophyta</taxon>
        <taxon>Spermatophyta</taxon>
        <taxon>Magnoliopsida</taxon>
        <taxon>Liliopsida</taxon>
        <taxon>Poales</taxon>
        <taxon>Poaceae</taxon>
        <taxon>PACMAD clade</taxon>
        <taxon>Panicoideae</taxon>
        <taxon>Panicodae</taxon>
        <taxon>Paniceae</taxon>
        <taxon>Panicinae</taxon>
        <taxon>Panicum</taxon>
        <taxon>Panicum sect. Panicum</taxon>
    </lineage>
</organism>
<keyword evidence="2" id="KW-1185">Reference proteome</keyword>
<protein>
    <submittedName>
        <fullName evidence="1">Uncharacterized protein</fullName>
    </submittedName>
</protein>
<accession>A0A2T7EWQ6</accession>
<dbReference type="Proteomes" id="UP000244336">
    <property type="component" value="Chromosome 2"/>
</dbReference>